<sequence>MPAVTVENPLTLPRVAEPTKETAARPVLAVTTAPGGFEGEGFPVRRAFAGIDYRHLDPFIMMDQMGEVEYAPGEPKGTPWHPHRGFETVTYLIDGTFVHQDSHGGGGVINGGDTQWMTAGSGLLHIEAPPESLVVSGGLFHGLQLWVNLPASDKMMPPRYQDIGGGKVTLLTTPDGGALLRVIAGELDGHRGPGITHTPITMIHATVTPGAQLTLPWREDFNALAYVLSGRGTVGTARRPVRTGQTTVFGEGGSLTLRADEVQDSNAPALEIVLLGGRPIREPMAHYGPFVMNSHAELVQAFEDFQAGRLGTVPTTERKRDQRDWREQGEGIED</sequence>
<evidence type="ECO:0000313" key="7">
    <source>
        <dbReference type="Proteomes" id="UP001199054"/>
    </source>
</evidence>
<dbReference type="EMBL" id="JAJAUY010000069">
    <property type="protein sequence ID" value="MCB5181288.1"/>
    <property type="molecule type" value="Genomic_DNA"/>
</dbReference>
<evidence type="ECO:0000256" key="1">
    <source>
        <dbReference type="ARBA" id="ARBA00008416"/>
    </source>
</evidence>
<dbReference type="PIRSF" id="PIRSF006232">
    <property type="entry name" value="Pirin"/>
    <property type="match status" value="1"/>
</dbReference>
<keyword evidence="7" id="KW-1185">Reference proteome</keyword>
<dbReference type="Proteomes" id="UP001199054">
    <property type="component" value="Unassembled WGS sequence"/>
</dbReference>
<dbReference type="InterPro" id="IPR014710">
    <property type="entry name" value="RmlC-like_jellyroll"/>
</dbReference>
<evidence type="ECO:0000259" key="5">
    <source>
        <dbReference type="Pfam" id="PF05726"/>
    </source>
</evidence>
<proteinExistence type="inferred from homology"/>
<dbReference type="PANTHER" id="PTHR13903:SF8">
    <property type="entry name" value="PIRIN"/>
    <property type="match status" value="1"/>
</dbReference>
<dbReference type="InterPro" id="IPR008778">
    <property type="entry name" value="Pirin_C_dom"/>
</dbReference>
<feature type="domain" description="Pirin N-terminal" evidence="4">
    <location>
        <begin position="42"/>
        <end position="147"/>
    </location>
</feature>
<dbReference type="Pfam" id="PF02678">
    <property type="entry name" value="Pirin"/>
    <property type="match status" value="1"/>
</dbReference>
<reference evidence="6 7" key="1">
    <citation type="submission" date="2021-10" db="EMBL/GenBank/DDBJ databases">
        <title>Streptomyces sp. strain SMC 277, a novel streptomycete isolated from soil.</title>
        <authorList>
            <person name="Chanama M."/>
        </authorList>
    </citation>
    <scope>NUCLEOTIDE SEQUENCE [LARGE SCALE GENOMIC DNA]</scope>
    <source>
        <strain evidence="6 7">SMC 277</strain>
    </source>
</reference>
<name>A0ABS8B9I9_9ACTN</name>
<comment type="caution">
    <text evidence="6">The sequence shown here is derived from an EMBL/GenBank/DDBJ whole genome shotgun (WGS) entry which is preliminary data.</text>
</comment>
<dbReference type="InterPro" id="IPR003829">
    <property type="entry name" value="Pirin_N_dom"/>
</dbReference>
<dbReference type="CDD" id="cd02247">
    <property type="entry name" value="cupin_pirin_C"/>
    <property type="match status" value="1"/>
</dbReference>
<comment type="similarity">
    <text evidence="1 2">Belongs to the pirin family.</text>
</comment>
<evidence type="ECO:0000256" key="3">
    <source>
        <dbReference type="SAM" id="MobiDB-lite"/>
    </source>
</evidence>
<dbReference type="PANTHER" id="PTHR13903">
    <property type="entry name" value="PIRIN-RELATED"/>
    <property type="match status" value="1"/>
</dbReference>
<dbReference type="SUPFAM" id="SSF51182">
    <property type="entry name" value="RmlC-like cupins"/>
    <property type="match status" value="1"/>
</dbReference>
<feature type="compositionally biased region" description="Basic and acidic residues" evidence="3">
    <location>
        <begin position="316"/>
        <end position="334"/>
    </location>
</feature>
<feature type="domain" description="Pirin C-terminal" evidence="5">
    <location>
        <begin position="203"/>
        <end position="310"/>
    </location>
</feature>
<accession>A0ABS8B9I9</accession>
<evidence type="ECO:0000259" key="4">
    <source>
        <dbReference type="Pfam" id="PF02678"/>
    </source>
</evidence>
<dbReference type="CDD" id="cd02909">
    <property type="entry name" value="cupin_pirin_N"/>
    <property type="match status" value="1"/>
</dbReference>
<feature type="region of interest" description="Disordered" evidence="3">
    <location>
        <begin position="313"/>
        <end position="334"/>
    </location>
</feature>
<dbReference type="InterPro" id="IPR011051">
    <property type="entry name" value="RmlC_Cupin_sf"/>
</dbReference>
<dbReference type="RefSeq" id="WP_226728372.1">
    <property type="nucleotide sequence ID" value="NZ_JAJAUY010000069.1"/>
</dbReference>
<organism evidence="6 7">
    <name type="scientific">Streptomyces antimicrobicus</name>
    <dbReference type="NCBI Taxonomy" id="2883108"/>
    <lineage>
        <taxon>Bacteria</taxon>
        <taxon>Bacillati</taxon>
        <taxon>Actinomycetota</taxon>
        <taxon>Actinomycetes</taxon>
        <taxon>Kitasatosporales</taxon>
        <taxon>Streptomycetaceae</taxon>
        <taxon>Streptomyces</taxon>
    </lineage>
</organism>
<dbReference type="Gene3D" id="2.60.120.10">
    <property type="entry name" value="Jelly Rolls"/>
    <property type="match status" value="2"/>
</dbReference>
<dbReference type="InterPro" id="IPR012093">
    <property type="entry name" value="Pirin"/>
</dbReference>
<protein>
    <submittedName>
        <fullName evidence="6">Pirin family protein</fullName>
    </submittedName>
</protein>
<evidence type="ECO:0000256" key="2">
    <source>
        <dbReference type="RuleBase" id="RU003457"/>
    </source>
</evidence>
<gene>
    <name evidence="6" type="ORF">LG632_18115</name>
</gene>
<evidence type="ECO:0000313" key="6">
    <source>
        <dbReference type="EMBL" id="MCB5181288.1"/>
    </source>
</evidence>
<dbReference type="Pfam" id="PF05726">
    <property type="entry name" value="Pirin_C"/>
    <property type="match status" value="1"/>
</dbReference>